<dbReference type="EMBL" id="LBJM01000023">
    <property type="protein sequence ID" value="RXH41064.1"/>
    <property type="molecule type" value="Genomic_DNA"/>
</dbReference>
<sequence>MVESEQHNMCSRLGLFIARSSEPQRRLAVVKIEIPESELIWGAAAIGKVIGRTEKGAFHALQSGRVPGARNVAGRWGLHVPTFVASFQSTATPRPSAAA</sequence>
<accession>A0A4V1L4D2</accession>
<protein>
    <submittedName>
        <fullName evidence="1">Uncharacterized protein</fullName>
    </submittedName>
</protein>
<dbReference type="Proteomes" id="UP000290565">
    <property type="component" value="Unassembled WGS sequence"/>
</dbReference>
<evidence type="ECO:0000313" key="1">
    <source>
        <dbReference type="EMBL" id="RXH41064.1"/>
    </source>
</evidence>
<reference evidence="1 2" key="1">
    <citation type="submission" date="2015-04" db="EMBL/GenBank/DDBJ databases">
        <title>Comparative genomics of rhizobia nodulating Arachis hypogaea in China.</title>
        <authorList>
            <person name="Li Y."/>
        </authorList>
    </citation>
    <scope>NUCLEOTIDE SEQUENCE [LARGE SCALE GENOMIC DNA]</scope>
    <source>
        <strain evidence="1 2">CCBAU 51787</strain>
    </source>
</reference>
<evidence type="ECO:0000313" key="2">
    <source>
        <dbReference type="Proteomes" id="UP000290565"/>
    </source>
</evidence>
<organism evidence="1 2">
    <name type="scientific">Bradyrhizobium zhanjiangense</name>
    <dbReference type="NCBI Taxonomy" id="1325107"/>
    <lineage>
        <taxon>Bacteria</taxon>
        <taxon>Pseudomonadati</taxon>
        <taxon>Pseudomonadota</taxon>
        <taxon>Alphaproteobacteria</taxon>
        <taxon>Hyphomicrobiales</taxon>
        <taxon>Nitrobacteraceae</taxon>
        <taxon>Bradyrhizobium</taxon>
    </lineage>
</organism>
<dbReference type="AlphaFoldDB" id="A0A4V1L4D2"/>
<name>A0A4V1L4D2_9BRAD</name>
<proteinExistence type="predicted"/>
<gene>
    <name evidence="1" type="ORF">XH94_09480</name>
</gene>
<comment type="caution">
    <text evidence="1">The sequence shown here is derived from an EMBL/GenBank/DDBJ whole genome shotgun (WGS) entry which is preliminary data.</text>
</comment>